<evidence type="ECO:0000256" key="4">
    <source>
        <dbReference type="ARBA" id="ARBA00022980"/>
    </source>
</evidence>
<dbReference type="VEuPathDB" id="CryptoDB:CMU_024620"/>
<evidence type="ECO:0000313" key="9">
    <source>
        <dbReference type="Proteomes" id="UP000001460"/>
    </source>
</evidence>
<dbReference type="InterPro" id="IPR005633">
    <property type="entry name" value="Ribosomal_uL23_N"/>
</dbReference>
<dbReference type="HAMAP" id="MF_01369_B">
    <property type="entry name" value="Ribosomal_uL23_B"/>
    <property type="match status" value="1"/>
</dbReference>
<comment type="similarity">
    <text evidence="1 6">Belongs to the universal ribosomal protein uL23 family.</text>
</comment>
<evidence type="ECO:0000256" key="6">
    <source>
        <dbReference type="RuleBase" id="RU003934"/>
    </source>
</evidence>
<evidence type="ECO:0000256" key="1">
    <source>
        <dbReference type="ARBA" id="ARBA00006700"/>
    </source>
</evidence>
<evidence type="ECO:0000256" key="5">
    <source>
        <dbReference type="ARBA" id="ARBA00023274"/>
    </source>
</evidence>
<dbReference type="InterPro" id="IPR012677">
    <property type="entry name" value="Nucleotide-bd_a/b_plait_sf"/>
</dbReference>
<evidence type="ECO:0000256" key="2">
    <source>
        <dbReference type="ARBA" id="ARBA00022730"/>
    </source>
</evidence>
<dbReference type="NCBIfam" id="NF011118">
    <property type="entry name" value="PRK14548.1"/>
    <property type="match status" value="1"/>
</dbReference>
<dbReference type="FunFam" id="3.30.70.330:FF:000532">
    <property type="entry name" value="50S ribosomal protein L23"/>
    <property type="match status" value="1"/>
</dbReference>
<organism evidence="8 9">
    <name type="scientific">Cryptosporidium muris (strain RN66)</name>
    <dbReference type="NCBI Taxonomy" id="441375"/>
    <lineage>
        <taxon>Eukaryota</taxon>
        <taxon>Sar</taxon>
        <taxon>Alveolata</taxon>
        <taxon>Apicomplexa</taxon>
        <taxon>Conoidasida</taxon>
        <taxon>Coccidia</taxon>
        <taxon>Eucoccidiorida</taxon>
        <taxon>Eimeriorina</taxon>
        <taxon>Cryptosporidiidae</taxon>
        <taxon>Cryptosporidium</taxon>
    </lineage>
</organism>
<dbReference type="Gene3D" id="3.30.70.330">
    <property type="match status" value="1"/>
</dbReference>
<dbReference type="OrthoDB" id="1267328at2759"/>
<keyword evidence="5 6" id="KW-0687">Ribonucleoprotein</keyword>
<dbReference type="InterPro" id="IPR001014">
    <property type="entry name" value="Ribosomal_uL23_CS"/>
</dbReference>
<dbReference type="GO" id="GO:0006412">
    <property type="term" value="P:translation"/>
    <property type="evidence" value="ECO:0007669"/>
    <property type="project" value="InterPro"/>
</dbReference>
<dbReference type="OMA" id="RLDHHKV"/>
<evidence type="ECO:0000313" key="8">
    <source>
        <dbReference type="EMBL" id="EEA05456.1"/>
    </source>
</evidence>
<protein>
    <submittedName>
        <fullName evidence="8">60S ribosomal protein L23a, putative</fullName>
    </submittedName>
</protein>
<dbReference type="EMBL" id="DS989727">
    <property type="protein sequence ID" value="EEA05456.1"/>
    <property type="molecule type" value="Genomic_DNA"/>
</dbReference>
<gene>
    <name evidence="8" type="ORF">CMU_024620</name>
</gene>
<evidence type="ECO:0000259" key="7">
    <source>
        <dbReference type="Pfam" id="PF03939"/>
    </source>
</evidence>
<dbReference type="GO" id="GO:0005840">
    <property type="term" value="C:ribosome"/>
    <property type="evidence" value="ECO:0007669"/>
    <property type="project" value="UniProtKB-KW"/>
</dbReference>
<dbReference type="AlphaFoldDB" id="B6AAQ4"/>
<dbReference type="Proteomes" id="UP000001460">
    <property type="component" value="Unassembled WGS sequence"/>
</dbReference>
<dbReference type="SUPFAM" id="SSF54189">
    <property type="entry name" value="Ribosomal proteins S24e, L23 and L15e"/>
    <property type="match status" value="1"/>
</dbReference>
<dbReference type="RefSeq" id="XP_002139805.1">
    <property type="nucleotide sequence ID" value="XM_002139769.1"/>
</dbReference>
<keyword evidence="4 6" id="KW-0689">Ribosomal protein</keyword>
<dbReference type="GO" id="GO:0003735">
    <property type="term" value="F:structural constituent of ribosome"/>
    <property type="evidence" value="ECO:0007669"/>
    <property type="project" value="InterPro"/>
</dbReference>
<keyword evidence="2" id="KW-0699">rRNA-binding</keyword>
<dbReference type="GO" id="GO:0019843">
    <property type="term" value="F:rRNA binding"/>
    <property type="evidence" value="ECO:0007669"/>
    <property type="project" value="UniProtKB-KW"/>
</dbReference>
<dbReference type="PROSITE" id="PS00050">
    <property type="entry name" value="RIBOSOMAL_L23"/>
    <property type="match status" value="1"/>
</dbReference>
<dbReference type="InterPro" id="IPR012678">
    <property type="entry name" value="Ribosomal_uL23/eL15/eS24_sf"/>
</dbReference>
<dbReference type="GO" id="GO:1990904">
    <property type="term" value="C:ribonucleoprotein complex"/>
    <property type="evidence" value="ECO:0007669"/>
    <property type="project" value="UniProtKB-KW"/>
</dbReference>
<evidence type="ECO:0000256" key="3">
    <source>
        <dbReference type="ARBA" id="ARBA00022884"/>
    </source>
</evidence>
<dbReference type="STRING" id="441375.B6AAQ4"/>
<dbReference type="GeneID" id="6995230"/>
<keyword evidence="9" id="KW-1185">Reference proteome</keyword>
<feature type="domain" description="Large ribosomal subunit protein uL23 N-terminal" evidence="7">
    <location>
        <begin position="7"/>
        <end position="51"/>
    </location>
</feature>
<dbReference type="PANTHER" id="PTHR11620">
    <property type="entry name" value="60S RIBOSOMAL PROTEIN L23A"/>
    <property type="match status" value="1"/>
</dbReference>
<keyword evidence="3" id="KW-0694">RNA-binding</keyword>
<dbReference type="InterPro" id="IPR013025">
    <property type="entry name" value="Ribosomal_uL23-like"/>
</dbReference>
<proteinExistence type="inferred from homology"/>
<dbReference type="HAMAP" id="MF_01369_A">
    <property type="entry name" value="Ribosomal_uL23_A"/>
    <property type="match status" value="1"/>
</dbReference>
<dbReference type="eggNOG" id="KOG1751">
    <property type="taxonomic scope" value="Eukaryota"/>
</dbReference>
<name>B6AAQ4_CRYMR</name>
<dbReference type="Pfam" id="PF00276">
    <property type="entry name" value="Ribosomal_L23"/>
    <property type="match status" value="1"/>
</dbReference>
<sequence length="144" mass="16091">MTSSNKVKNAKKTAVAIKTSVRSATTKVRTRVQFYIPRTLKLDRKPKYERRVAAVPKGLDNYDIVKKPITTESAMKMVETLNTLVFLVDQRANKAQIKEAVSKLYDIKVSRVNTLNMFGGGKKAFVRLSADIEAVDVASRMGII</sequence>
<dbReference type="Pfam" id="PF03939">
    <property type="entry name" value="Ribosomal_L23eN"/>
    <property type="match status" value="1"/>
</dbReference>
<reference evidence="8" key="1">
    <citation type="submission" date="2008-06" db="EMBL/GenBank/DDBJ databases">
        <authorList>
            <person name="Lorenzi H."/>
            <person name="Inman J."/>
            <person name="Miller J."/>
            <person name="Schobel S."/>
            <person name="Amedeo P."/>
            <person name="Caler E.V."/>
            <person name="da Silva J."/>
        </authorList>
    </citation>
    <scope>NUCLEOTIDE SEQUENCE [LARGE SCALE GENOMIC DNA]</scope>
    <source>
        <strain evidence="8">RN66</strain>
    </source>
</reference>
<accession>B6AAQ4</accession>